<dbReference type="STRING" id="71717.A0A4Y7R4K5"/>
<feature type="region of interest" description="Disordered" evidence="1">
    <location>
        <begin position="1"/>
        <end position="20"/>
    </location>
</feature>
<proteinExistence type="predicted"/>
<gene>
    <name evidence="2" type="ORF">FA13DRAFT_1807838</name>
</gene>
<name>A0A4Y7R4K5_COPMI</name>
<comment type="caution">
    <text evidence="2">The sequence shown here is derived from an EMBL/GenBank/DDBJ whole genome shotgun (WGS) entry which is preliminary data.</text>
</comment>
<keyword evidence="3" id="KW-1185">Reference proteome</keyword>
<organism evidence="2 3">
    <name type="scientific">Coprinellus micaceus</name>
    <name type="common">Glistening ink-cap mushroom</name>
    <name type="synonym">Coprinus micaceus</name>
    <dbReference type="NCBI Taxonomy" id="71717"/>
    <lineage>
        <taxon>Eukaryota</taxon>
        <taxon>Fungi</taxon>
        <taxon>Dikarya</taxon>
        <taxon>Basidiomycota</taxon>
        <taxon>Agaricomycotina</taxon>
        <taxon>Agaricomycetes</taxon>
        <taxon>Agaricomycetidae</taxon>
        <taxon>Agaricales</taxon>
        <taxon>Agaricineae</taxon>
        <taxon>Psathyrellaceae</taxon>
        <taxon>Coprinellus</taxon>
    </lineage>
</organism>
<evidence type="ECO:0000313" key="2">
    <source>
        <dbReference type="EMBL" id="TEB03965.1"/>
    </source>
</evidence>
<dbReference type="Gene3D" id="3.90.260.10">
    <property type="entry name" value="Transglutaminase-like"/>
    <property type="match status" value="1"/>
</dbReference>
<dbReference type="AlphaFoldDB" id="A0A4Y7R4K5"/>
<evidence type="ECO:0000313" key="3">
    <source>
        <dbReference type="Proteomes" id="UP000298030"/>
    </source>
</evidence>
<dbReference type="EMBL" id="QPFP01000683">
    <property type="protein sequence ID" value="TEB03965.1"/>
    <property type="molecule type" value="Genomic_DNA"/>
</dbReference>
<reference evidence="2 3" key="1">
    <citation type="journal article" date="2019" name="Nat. Ecol. Evol.">
        <title>Megaphylogeny resolves global patterns of mushroom evolution.</title>
        <authorList>
            <person name="Varga T."/>
            <person name="Krizsan K."/>
            <person name="Foldi C."/>
            <person name="Dima B."/>
            <person name="Sanchez-Garcia M."/>
            <person name="Sanchez-Ramirez S."/>
            <person name="Szollosi G.J."/>
            <person name="Szarkandi J.G."/>
            <person name="Papp V."/>
            <person name="Albert L."/>
            <person name="Andreopoulos W."/>
            <person name="Angelini C."/>
            <person name="Antonin V."/>
            <person name="Barry K.W."/>
            <person name="Bougher N.L."/>
            <person name="Buchanan P."/>
            <person name="Buyck B."/>
            <person name="Bense V."/>
            <person name="Catcheside P."/>
            <person name="Chovatia M."/>
            <person name="Cooper J."/>
            <person name="Damon W."/>
            <person name="Desjardin D."/>
            <person name="Finy P."/>
            <person name="Geml J."/>
            <person name="Haridas S."/>
            <person name="Hughes K."/>
            <person name="Justo A."/>
            <person name="Karasinski D."/>
            <person name="Kautmanova I."/>
            <person name="Kiss B."/>
            <person name="Kocsube S."/>
            <person name="Kotiranta H."/>
            <person name="LaButti K.M."/>
            <person name="Lechner B.E."/>
            <person name="Liimatainen K."/>
            <person name="Lipzen A."/>
            <person name="Lukacs Z."/>
            <person name="Mihaltcheva S."/>
            <person name="Morgado L.N."/>
            <person name="Niskanen T."/>
            <person name="Noordeloos M.E."/>
            <person name="Ohm R.A."/>
            <person name="Ortiz-Santana B."/>
            <person name="Ovrebo C."/>
            <person name="Racz N."/>
            <person name="Riley R."/>
            <person name="Savchenko A."/>
            <person name="Shiryaev A."/>
            <person name="Soop K."/>
            <person name="Spirin V."/>
            <person name="Szebenyi C."/>
            <person name="Tomsovsky M."/>
            <person name="Tulloss R.E."/>
            <person name="Uehling J."/>
            <person name="Grigoriev I.V."/>
            <person name="Vagvolgyi C."/>
            <person name="Papp T."/>
            <person name="Martin F.M."/>
            <person name="Miettinen O."/>
            <person name="Hibbett D.S."/>
            <person name="Nagy L.G."/>
        </authorList>
    </citation>
    <scope>NUCLEOTIDE SEQUENCE [LARGE SCALE GENOMIC DNA]</scope>
    <source>
        <strain evidence="2 3">FP101781</strain>
    </source>
</reference>
<accession>A0A4Y7R4K5</accession>
<evidence type="ECO:0000256" key="1">
    <source>
        <dbReference type="SAM" id="MobiDB-lite"/>
    </source>
</evidence>
<dbReference type="OrthoDB" id="3269320at2759"/>
<sequence length="162" mass="18755">MSSDAELNPFEQELLDSEDEIDWEEVEVPAHLDGKKKAEDESKKKGVTHEERLMRINCHKIHTVVLLANAKVRNRWINDELAPGATLVPHPIVLQNEFAIFTRHAYQIKASEVGMFERAYNTSFLVDVVLRRTIHCHIRNRTFDEVQSKLRELRPSVTTKAK</sequence>
<protein>
    <submittedName>
        <fullName evidence="2">Uncharacterized protein</fullName>
    </submittedName>
</protein>
<dbReference type="InterPro" id="IPR036985">
    <property type="entry name" value="Transglutaminase-like_sf"/>
</dbReference>
<dbReference type="Proteomes" id="UP000298030">
    <property type="component" value="Unassembled WGS sequence"/>
</dbReference>